<sequence length="112" mass="11815">MDLVLHPAVCSGSLKRDVLLVLLCPLSPAGLFPGGTRASPPSPVKPMPESMTVDNRMHPAVRSGTLRQDVLLAVLCLLSPGGLFLGSTRGENHPDNEKLCMSGRSGPDNEES</sequence>
<dbReference type="AlphaFoldDB" id="A0A9P0HNJ9"/>
<gene>
    <name evidence="2" type="ORF">NEZAVI_LOCUS13615</name>
</gene>
<organism evidence="2 3">
    <name type="scientific">Nezara viridula</name>
    <name type="common">Southern green stink bug</name>
    <name type="synonym">Cimex viridulus</name>
    <dbReference type="NCBI Taxonomy" id="85310"/>
    <lineage>
        <taxon>Eukaryota</taxon>
        <taxon>Metazoa</taxon>
        <taxon>Ecdysozoa</taxon>
        <taxon>Arthropoda</taxon>
        <taxon>Hexapoda</taxon>
        <taxon>Insecta</taxon>
        <taxon>Pterygota</taxon>
        <taxon>Neoptera</taxon>
        <taxon>Paraneoptera</taxon>
        <taxon>Hemiptera</taxon>
        <taxon>Heteroptera</taxon>
        <taxon>Panheteroptera</taxon>
        <taxon>Pentatomomorpha</taxon>
        <taxon>Pentatomoidea</taxon>
        <taxon>Pentatomidae</taxon>
        <taxon>Pentatominae</taxon>
        <taxon>Nezara</taxon>
    </lineage>
</organism>
<evidence type="ECO:0000313" key="2">
    <source>
        <dbReference type="EMBL" id="CAH1405389.1"/>
    </source>
</evidence>
<dbReference type="EMBL" id="OV725082">
    <property type="protein sequence ID" value="CAH1405389.1"/>
    <property type="molecule type" value="Genomic_DNA"/>
</dbReference>
<feature type="region of interest" description="Disordered" evidence="1">
    <location>
        <begin position="33"/>
        <end position="52"/>
    </location>
</feature>
<reference evidence="2" key="1">
    <citation type="submission" date="2022-01" db="EMBL/GenBank/DDBJ databases">
        <authorList>
            <person name="King R."/>
        </authorList>
    </citation>
    <scope>NUCLEOTIDE SEQUENCE</scope>
</reference>
<evidence type="ECO:0000313" key="3">
    <source>
        <dbReference type="Proteomes" id="UP001152798"/>
    </source>
</evidence>
<name>A0A9P0HNJ9_NEZVI</name>
<keyword evidence="3" id="KW-1185">Reference proteome</keyword>
<evidence type="ECO:0000256" key="1">
    <source>
        <dbReference type="SAM" id="MobiDB-lite"/>
    </source>
</evidence>
<protein>
    <submittedName>
        <fullName evidence="2">Uncharacterized protein</fullName>
    </submittedName>
</protein>
<proteinExistence type="predicted"/>
<accession>A0A9P0HNJ9</accession>
<dbReference type="Proteomes" id="UP001152798">
    <property type="component" value="Chromosome 6"/>
</dbReference>
<feature type="region of interest" description="Disordered" evidence="1">
    <location>
        <begin position="87"/>
        <end position="112"/>
    </location>
</feature>